<dbReference type="PROSITE" id="PS00109">
    <property type="entry name" value="PROTEIN_KINASE_TYR"/>
    <property type="match status" value="1"/>
</dbReference>
<keyword evidence="9 21" id="KW-0418">Kinase</keyword>
<dbReference type="PANTHER" id="PTHR12209:SF0">
    <property type="entry name" value="EKC_KEOPS COMPLEX SUBUNIT TP53RK"/>
    <property type="match status" value="1"/>
</dbReference>
<evidence type="ECO:0000256" key="8">
    <source>
        <dbReference type="ARBA" id="ARBA00022741"/>
    </source>
</evidence>
<comment type="catalytic activity">
    <reaction evidence="14">
        <text>L-seryl-[protein] + ATP = O-phospho-L-seryl-[protein] + ADP + H(+)</text>
        <dbReference type="Rhea" id="RHEA:17989"/>
        <dbReference type="Rhea" id="RHEA-COMP:9863"/>
        <dbReference type="Rhea" id="RHEA-COMP:11604"/>
        <dbReference type="ChEBI" id="CHEBI:15378"/>
        <dbReference type="ChEBI" id="CHEBI:29999"/>
        <dbReference type="ChEBI" id="CHEBI:30616"/>
        <dbReference type="ChEBI" id="CHEBI:83421"/>
        <dbReference type="ChEBI" id="CHEBI:456216"/>
        <dbReference type="EC" id="2.7.11.1"/>
    </reaction>
</comment>
<evidence type="ECO:0000256" key="16">
    <source>
        <dbReference type="ARBA" id="ARBA00062157"/>
    </source>
</evidence>
<keyword evidence="8" id="KW-0547">Nucleotide-binding</keyword>
<dbReference type="SUPFAM" id="SSF56112">
    <property type="entry name" value="Protein kinase-like (PK-like)"/>
    <property type="match status" value="1"/>
</dbReference>
<dbReference type="GO" id="GO:0070525">
    <property type="term" value="P:tRNA threonylcarbamoyladenosine metabolic process"/>
    <property type="evidence" value="ECO:0007669"/>
    <property type="project" value="TreeGrafter"/>
</dbReference>
<comment type="function">
    <text evidence="15">Component of the EKC/KEOPS complex that is required for the formation of a threonylcarbamoyl group on adenosine at position 37 (t(6)A37) in tRNAs that read codons beginning with adenine. The complex is probably involved in the transfer of the threonylcarbamoyl moiety of threonylcarbamoyl-AMP (TC-AMP) to the N6 group of A37. TP53RK has ATPase activity in the context of the EKC/KEOPS complex and likely plays a supporting role to the catalytic subunit OSGEP. Atypical protein kinase that phosphorylates 'Ser-15' of p53/TP53 protein and may therefore participate in its activation.</text>
</comment>
<keyword evidence="11" id="KW-0067">ATP-binding</keyword>
<evidence type="ECO:0000256" key="4">
    <source>
        <dbReference type="ARBA" id="ARBA00022527"/>
    </source>
</evidence>
<dbReference type="PROSITE" id="PS50011">
    <property type="entry name" value="PROTEIN_KINASE_DOM"/>
    <property type="match status" value="1"/>
</dbReference>
<evidence type="ECO:0000256" key="6">
    <source>
        <dbReference type="ARBA" id="ARBA00022679"/>
    </source>
</evidence>
<evidence type="ECO:0000313" key="22">
    <source>
        <dbReference type="Proteomes" id="UP000235965"/>
    </source>
</evidence>
<dbReference type="PANTHER" id="PTHR12209">
    <property type="entry name" value="NON-SPECIFIC SERINE/THREONINE PROTEIN KINASE"/>
    <property type="match status" value="1"/>
</dbReference>
<dbReference type="SMART" id="SM00220">
    <property type="entry name" value="S_TKc"/>
    <property type="match status" value="1"/>
</dbReference>
<evidence type="ECO:0000256" key="15">
    <source>
        <dbReference type="ARBA" id="ARBA00056624"/>
    </source>
</evidence>
<dbReference type="Pfam" id="PF00069">
    <property type="entry name" value="Pkinase"/>
    <property type="match status" value="1"/>
</dbReference>
<accession>A0A2J7R8E9</accession>
<comment type="caution">
    <text evidence="21">The sequence shown here is derived from an EMBL/GenBank/DDBJ whole genome shotgun (WGS) entry which is preliminary data.</text>
</comment>
<dbReference type="EMBL" id="NEVH01006722">
    <property type="protein sequence ID" value="PNF37098.1"/>
    <property type="molecule type" value="Genomic_DNA"/>
</dbReference>
<dbReference type="GO" id="GO:0016787">
    <property type="term" value="F:hydrolase activity"/>
    <property type="evidence" value="ECO:0007669"/>
    <property type="project" value="UniProtKB-KW"/>
</dbReference>
<dbReference type="InterPro" id="IPR008266">
    <property type="entry name" value="Tyr_kinase_AS"/>
</dbReference>
<evidence type="ECO:0000256" key="14">
    <source>
        <dbReference type="ARBA" id="ARBA00048679"/>
    </source>
</evidence>
<evidence type="ECO:0000313" key="21">
    <source>
        <dbReference type="EMBL" id="PNF37098.1"/>
    </source>
</evidence>
<dbReference type="Gene3D" id="3.30.200.20">
    <property type="entry name" value="Phosphorylase Kinase, domain 1"/>
    <property type="match status" value="1"/>
</dbReference>
<dbReference type="AlphaFoldDB" id="A0A2J7R8E9"/>
<dbReference type="OrthoDB" id="3399at2759"/>
<dbReference type="GO" id="GO:0008033">
    <property type="term" value="P:tRNA processing"/>
    <property type="evidence" value="ECO:0007669"/>
    <property type="project" value="UniProtKB-KW"/>
</dbReference>
<comment type="similarity">
    <text evidence="2">Belongs to the protein kinase superfamily. BUD32 family.</text>
</comment>
<gene>
    <name evidence="21" type="primary">TP53RK</name>
    <name evidence="21" type="ORF">B7P43_G07438</name>
</gene>
<sequence length="242" mass="27197">MADDCVKVGGLGSNFKLIKQGAEAKLYKGIYLGRPTIVKERFKKSYRHVDLDNRLTKERMKSEARAILKCKAAGICTPALYLVDFERRRIYMEEIQNSVTVKDYVAQMSEEAVNGDADTGDLLMKLNPIAQEIGRVLGKLHANNIIHGDLTTSNMLLVNNGKDIPTVVLIDFGLSHVESSIEDKGVDLYVLERALISTHANVDQLFQVILSSYVEENKKQCREILKKLDEVRARGRKRTMVG</sequence>
<evidence type="ECO:0000256" key="10">
    <source>
        <dbReference type="ARBA" id="ARBA00022801"/>
    </source>
</evidence>
<dbReference type="FunFam" id="3.30.200.20:FF:000201">
    <property type="entry name" value="TP53-regulating kinase isoform X1"/>
    <property type="match status" value="1"/>
</dbReference>
<evidence type="ECO:0000256" key="2">
    <source>
        <dbReference type="ARBA" id="ARBA00010630"/>
    </source>
</evidence>
<comment type="catalytic activity">
    <reaction evidence="13">
        <text>L-threonyl-[protein] + ATP = O-phospho-L-threonyl-[protein] + ADP + H(+)</text>
        <dbReference type="Rhea" id="RHEA:46608"/>
        <dbReference type="Rhea" id="RHEA-COMP:11060"/>
        <dbReference type="Rhea" id="RHEA-COMP:11605"/>
        <dbReference type="ChEBI" id="CHEBI:15378"/>
        <dbReference type="ChEBI" id="CHEBI:30013"/>
        <dbReference type="ChEBI" id="CHEBI:30616"/>
        <dbReference type="ChEBI" id="CHEBI:61977"/>
        <dbReference type="ChEBI" id="CHEBI:456216"/>
        <dbReference type="EC" id="2.7.11.1"/>
    </reaction>
</comment>
<evidence type="ECO:0000256" key="11">
    <source>
        <dbReference type="ARBA" id="ARBA00022840"/>
    </source>
</evidence>
<keyword evidence="12" id="KW-0539">Nucleus</keyword>
<keyword evidence="22" id="KW-1185">Reference proteome</keyword>
<evidence type="ECO:0000256" key="17">
    <source>
        <dbReference type="ARBA" id="ARBA00079584"/>
    </source>
</evidence>
<dbReference type="GO" id="GO:0000408">
    <property type="term" value="C:EKC/KEOPS complex"/>
    <property type="evidence" value="ECO:0007669"/>
    <property type="project" value="UniProtKB-ARBA"/>
</dbReference>
<evidence type="ECO:0000256" key="18">
    <source>
        <dbReference type="ARBA" id="ARBA00080585"/>
    </source>
</evidence>
<dbReference type="GO" id="GO:0005634">
    <property type="term" value="C:nucleus"/>
    <property type="evidence" value="ECO:0007669"/>
    <property type="project" value="UniProtKB-SubCell"/>
</dbReference>
<evidence type="ECO:0000256" key="13">
    <source>
        <dbReference type="ARBA" id="ARBA00047899"/>
    </source>
</evidence>
<evidence type="ECO:0000256" key="5">
    <source>
        <dbReference type="ARBA" id="ARBA00022553"/>
    </source>
</evidence>
<protein>
    <recommendedName>
        <fullName evidence="3">non-specific serine/threonine protein kinase</fullName>
        <ecNumber evidence="3">2.7.11.1</ecNumber>
    </recommendedName>
    <alternativeName>
        <fullName evidence="17">Nori-2</fullName>
    </alternativeName>
    <alternativeName>
        <fullName evidence="18">TP53-regulating kinase</fullName>
    </alternativeName>
    <alternativeName>
        <fullName evidence="19">p53-related protein kinase</fullName>
    </alternativeName>
</protein>
<dbReference type="InterPro" id="IPR011009">
    <property type="entry name" value="Kinase-like_dom_sf"/>
</dbReference>
<organism evidence="21 22">
    <name type="scientific">Cryptotermes secundus</name>
    <dbReference type="NCBI Taxonomy" id="105785"/>
    <lineage>
        <taxon>Eukaryota</taxon>
        <taxon>Metazoa</taxon>
        <taxon>Ecdysozoa</taxon>
        <taxon>Arthropoda</taxon>
        <taxon>Hexapoda</taxon>
        <taxon>Insecta</taxon>
        <taxon>Pterygota</taxon>
        <taxon>Neoptera</taxon>
        <taxon>Polyneoptera</taxon>
        <taxon>Dictyoptera</taxon>
        <taxon>Blattodea</taxon>
        <taxon>Blattoidea</taxon>
        <taxon>Termitoidae</taxon>
        <taxon>Kalotermitidae</taxon>
        <taxon>Cryptotermitinae</taxon>
        <taxon>Cryptotermes</taxon>
    </lineage>
</organism>
<reference evidence="21 22" key="1">
    <citation type="submission" date="2017-12" db="EMBL/GenBank/DDBJ databases">
        <title>Hemimetabolous genomes reveal molecular basis of termite eusociality.</title>
        <authorList>
            <person name="Harrison M.C."/>
            <person name="Jongepier E."/>
            <person name="Robertson H.M."/>
            <person name="Arning N."/>
            <person name="Bitard-Feildel T."/>
            <person name="Chao H."/>
            <person name="Childers C.P."/>
            <person name="Dinh H."/>
            <person name="Doddapaneni H."/>
            <person name="Dugan S."/>
            <person name="Gowin J."/>
            <person name="Greiner C."/>
            <person name="Han Y."/>
            <person name="Hu H."/>
            <person name="Hughes D.S.T."/>
            <person name="Huylmans A.-K."/>
            <person name="Kemena C."/>
            <person name="Kremer L.P.M."/>
            <person name="Lee S.L."/>
            <person name="Lopez-Ezquerra A."/>
            <person name="Mallet L."/>
            <person name="Monroy-Kuhn J.M."/>
            <person name="Moser A."/>
            <person name="Murali S.C."/>
            <person name="Muzny D.M."/>
            <person name="Otani S."/>
            <person name="Piulachs M.-D."/>
            <person name="Poelchau M."/>
            <person name="Qu J."/>
            <person name="Schaub F."/>
            <person name="Wada-Katsumata A."/>
            <person name="Worley K.C."/>
            <person name="Xie Q."/>
            <person name="Ylla G."/>
            <person name="Poulsen M."/>
            <person name="Gibbs R.A."/>
            <person name="Schal C."/>
            <person name="Richards S."/>
            <person name="Belles X."/>
            <person name="Korb J."/>
            <person name="Bornberg-Bauer E."/>
        </authorList>
    </citation>
    <scope>NUCLEOTIDE SEQUENCE [LARGE SCALE GENOMIC DNA]</scope>
    <source>
        <tissue evidence="21">Whole body</tissue>
    </source>
</reference>
<evidence type="ECO:0000256" key="9">
    <source>
        <dbReference type="ARBA" id="ARBA00022777"/>
    </source>
</evidence>
<comment type="subunit">
    <text evidence="16">Component of the EKC/KEOPS complex composed of at least GON7, TP53RK, TPRKB, OSGEP and LAGE3; the whole complex dimerizes.</text>
</comment>
<comment type="subcellular location">
    <subcellularLocation>
        <location evidence="1">Nucleus</location>
    </subcellularLocation>
</comment>
<dbReference type="GO" id="GO:0005829">
    <property type="term" value="C:cytosol"/>
    <property type="evidence" value="ECO:0007669"/>
    <property type="project" value="TreeGrafter"/>
</dbReference>
<dbReference type="GO" id="GO:0005524">
    <property type="term" value="F:ATP binding"/>
    <property type="evidence" value="ECO:0007669"/>
    <property type="project" value="UniProtKB-KW"/>
</dbReference>
<feature type="domain" description="Protein kinase" evidence="20">
    <location>
        <begin position="12"/>
        <end position="242"/>
    </location>
</feature>
<proteinExistence type="inferred from homology"/>
<dbReference type="InParanoid" id="A0A2J7R8E9"/>
<evidence type="ECO:0000256" key="3">
    <source>
        <dbReference type="ARBA" id="ARBA00012513"/>
    </source>
</evidence>
<evidence type="ECO:0000256" key="7">
    <source>
        <dbReference type="ARBA" id="ARBA00022694"/>
    </source>
</evidence>
<evidence type="ECO:0000259" key="20">
    <source>
        <dbReference type="PROSITE" id="PS50011"/>
    </source>
</evidence>
<dbReference type="Gene3D" id="1.10.510.10">
    <property type="entry name" value="Transferase(Phosphotransferase) domain 1"/>
    <property type="match status" value="1"/>
</dbReference>
<keyword evidence="5" id="KW-0597">Phosphoprotein</keyword>
<dbReference type="Proteomes" id="UP000235965">
    <property type="component" value="Unassembled WGS sequence"/>
</dbReference>
<dbReference type="InterPro" id="IPR000719">
    <property type="entry name" value="Prot_kinase_dom"/>
</dbReference>
<dbReference type="GO" id="GO:0004674">
    <property type="term" value="F:protein serine/threonine kinase activity"/>
    <property type="evidence" value="ECO:0007669"/>
    <property type="project" value="UniProtKB-KW"/>
</dbReference>
<keyword evidence="10" id="KW-0378">Hydrolase</keyword>
<keyword evidence="4" id="KW-0723">Serine/threonine-protein kinase</keyword>
<name>A0A2J7R8E9_9NEOP</name>
<dbReference type="FunCoup" id="A0A2J7R8E9">
    <property type="interactions" value="790"/>
</dbReference>
<keyword evidence="7" id="KW-0819">tRNA processing</keyword>
<evidence type="ECO:0000256" key="19">
    <source>
        <dbReference type="ARBA" id="ARBA00081359"/>
    </source>
</evidence>
<dbReference type="EC" id="2.7.11.1" evidence="3"/>
<dbReference type="STRING" id="105785.A0A2J7R8E9"/>
<evidence type="ECO:0000256" key="12">
    <source>
        <dbReference type="ARBA" id="ARBA00023242"/>
    </source>
</evidence>
<dbReference type="InterPro" id="IPR022495">
    <property type="entry name" value="Bud32"/>
</dbReference>
<dbReference type="NCBIfam" id="TIGR03724">
    <property type="entry name" value="arch_bud32"/>
    <property type="match status" value="1"/>
</dbReference>
<keyword evidence="6" id="KW-0808">Transferase</keyword>
<dbReference type="FunFam" id="1.10.510.10:FF:000323">
    <property type="entry name" value="TP53-regulating kinase, putative"/>
    <property type="match status" value="1"/>
</dbReference>
<evidence type="ECO:0000256" key="1">
    <source>
        <dbReference type="ARBA" id="ARBA00004123"/>
    </source>
</evidence>